<dbReference type="InterPro" id="IPR001807">
    <property type="entry name" value="ClC"/>
</dbReference>
<feature type="transmembrane region" description="Helical" evidence="11">
    <location>
        <begin position="55"/>
        <end position="82"/>
    </location>
</feature>
<name>A0A0F6W248_9BACT</name>
<dbReference type="SUPFAM" id="SSF81340">
    <property type="entry name" value="Clc chloride channel"/>
    <property type="match status" value="1"/>
</dbReference>
<dbReference type="InterPro" id="IPR050368">
    <property type="entry name" value="ClC-type_chloride_channel"/>
</dbReference>
<dbReference type="InterPro" id="IPR046342">
    <property type="entry name" value="CBS_dom_sf"/>
</dbReference>
<gene>
    <name evidence="13" type="ORF">DB32_002507</name>
</gene>
<evidence type="ECO:0000256" key="10">
    <source>
        <dbReference type="PROSITE-ProRule" id="PRU00703"/>
    </source>
</evidence>
<sequence length="664" mass="68752">MSRWDHARERARFAIAVVITSALAAGVAVVVRGGIERTSELLFGEREVVAAFRTLPAWAALVAPALGALLGGLIASAAAARLPASHGVGDVMESVVLGRGRVSLRAALAKTISSMCAIVSGGSLGREGPLIQVGAALGGACGGVLGMSPSRTRILLATGTAAGFAAAYNTPIAATLFVIEIVTGVVALEVVVPVVVGAALATAISRITLGEMPFYGLRDYALVTPQQLASSIVLGPLGGLAGVLFMQMLSGGEALFARVKLPRALRAGLGGLIVGVIAIELPAVTGNGAEAIRELLDGRVVGLALLALLVAKPLATTASVSSGSAGGVFTPSMFLGASLGAVIASLLATGGIDAEREAFVGSFALIGMAAVVAATTHAPLMATVLAFEMSGDYALVLPLLAATSLATATARVMRRESIYAAEMRRKGVPWDGSLAHRLARAVHARDVLEQALVLPREMPLSEVHAELSARAARVAYATVDEGHVVAVDFRTLASADTRSGTLGEAGAKVDPITPDDDLPRMSERLWDAEWGELPVVDARGEVLGIVTRRGLLGAMDRELLQRDLLLTRMTWSDAEPGRLIELPRGHRIGAIDAPEELVGHVLDPIAVRRDLGLWVVAVRTGGARAPWRDSYESGAVVAGDRWLAMGPREAFEQLGQRTTRLPAA</sequence>
<evidence type="ECO:0000256" key="7">
    <source>
        <dbReference type="ARBA" id="ARBA00023173"/>
    </source>
</evidence>
<dbReference type="STRING" id="927083.DB32_002507"/>
<evidence type="ECO:0000256" key="2">
    <source>
        <dbReference type="ARBA" id="ARBA00022448"/>
    </source>
</evidence>
<evidence type="ECO:0000256" key="5">
    <source>
        <dbReference type="ARBA" id="ARBA00023065"/>
    </source>
</evidence>
<evidence type="ECO:0000256" key="4">
    <source>
        <dbReference type="ARBA" id="ARBA00022989"/>
    </source>
</evidence>
<evidence type="ECO:0000313" key="13">
    <source>
        <dbReference type="EMBL" id="AKF05358.1"/>
    </source>
</evidence>
<dbReference type="EMBL" id="CP011125">
    <property type="protein sequence ID" value="AKF05358.1"/>
    <property type="molecule type" value="Genomic_DNA"/>
</dbReference>
<accession>A0A0F6W248</accession>
<keyword evidence="10" id="KW-0129">CBS domain</keyword>
<dbReference type="AlphaFoldDB" id="A0A0F6W248"/>
<feature type="transmembrane region" description="Helical" evidence="11">
    <location>
        <begin position="228"/>
        <end position="249"/>
    </location>
</feature>
<evidence type="ECO:0000256" key="11">
    <source>
        <dbReference type="SAM" id="Phobius"/>
    </source>
</evidence>
<dbReference type="GO" id="GO:0005254">
    <property type="term" value="F:chloride channel activity"/>
    <property type="evidence" value="ECO:0007669"/>
    <property type="project" value="UniProtKB-KW"/>
</dbReference>
<dbReference type="PANTHER" id="PTHR43427">
    <property type="entry name" value="CHLORIDE CHANNEL PROTEIN CLC-E"/>
    <property type="match status" value="1"/>
</dbReference>
<dbReference type="Proteomes" id="UP000034883">
    <property type="component" value="Chromosome"/>
</dbReference>
<dbReference type="InterPro" id="IPR000644">
    <property type="entry name" value="CBS_dom"/>
</dbReference>
<dbReference type="GO" id="GO:0034707">
    <property type="term" value="C:chloride channel complex"/>
    <property type="evidence" value="ECO:0007669"/>
    <property type="project" value="UniProtKB-KW"/>
</dbReference>
<feature type="transmembrane region" description="Helical" evidence="11">
    <location>
        <begin position="393"/>
        <end position="413"/>
    </location>
</feature>
<dbReference type="InterPro" id="IPR014743">
    <property type="entry name" value="Cl-channel_core"/>
</dbReference>
<dbReference type="Pfam" id="PF00654">
    <property type="entry name" value="Voltage_CLC"/>
    <property type="match status" value="1"/>
</dbReference>
<dbReference type="CDD" id="cd00400">
    <property type="entry name" value="Voltage_gated_ClC"/>
    <property type="match status" value="1"/>
</dbReference>
<feature type="domain" description="CBS" evidence="12">
    <location>
        <begin position="505"/>
        <end position="564"/>
    </location>
</feature>
<dbReference type="Gene3D" id="3.10.580.10">
    <property type="entry name" value="CBS-domain"/>
    <property type="match status" value="1"/>
</dbReference>
<evidence type="ECO:0000256" key="3">
    <source>
        <dbReference type="ARBA" id="ARBA00022692"/>
    </source>
</evidence>
<keyword evidence="9" id="KW-0407">Ion channel</keyword>
<keyword evidence="5" id="KW-0406">Ion transport</keyword>
<dbReference type="PROSITE" id="PS51371">
    <property type="entry name" value="CBS"/>
    <property type="match status" value="1"/>
</dbReference>
<feature type="transmembrane region" description="Helical" evidence="11">
    <location>
        <begin position="269"/>
        <end position="288"/>
    </location>
</feature>
<keyword evidence="4 11" id="KW-1133">Transmembrane helix</keyword>
<keyword evidence="8" id="KW-0868">Chloride</keyword>
<dbReference type="RefSeq" id="WP_053232608.1">
    <property type="nucleotide sequence ID" value="NZ_CP011125.1"/>
</dbReference>
<proteinExistence type="predicted"/>
<feature type="transmembrane region" description="Helical" evidence="11">
    <location>
        <begin position="12"/>
        <end position="35"/>
    </location>
</feature>
<reference evidence="13 14" key="1">
    <citation type="submission" date="2015-03" db="EMBL/GenBank/DDBJ databases">
        <title>Genome assembly of Sandaracinus amylolyticus DSM 53668.</title>
        <authorList>
            <person name="Sharma G."/>
            <person name="Subramanian S."/>
        </authorList>
    </citation>
    <scope>NUCLEOTIDE SEQUENCE [LARGE SCALE GENOMIC DNA]</scope>
    <source>
        <strain evidence="13 14">DSM 53668</strain>
    </source>
</reference>
<keyword evidence="2" id="KW-0813">Transport</keyword>
<comment type="subcellular location">
    <subcellularLocation>
        <location evidence="1">Membrane</location>
        <topology evidence="1">Multi-pass membrane protein</topology>
    </subcellularLocation>
</comment>
<protein>
    <submittedName>
        <fullName evidence="13">Chloride channel protein</fullName>
    </submittedName>
</protein>
<keyword evidence="6 11" id="KW-0472">Membrane</keyword>
<dbReference type="Gene3D" id="1.10.3080.10">
    <property type="entry name" value="Clc chloride channel"/>
    <property type="match status" value="1"/>
</dbReference>
<feature type="transmembrane region" description="Helical" evidence="11">
    <location>
        <begin position="333"/>
        <end position="352"/>
    </location>
</feature>
<keyword evidence="7" id="KW-0869">Chloride channel</keyword>
<keyword evidence="3 11" id="KW-0812">Transmembrane</keyword>
<evidence type="ECO:0000313" key="14">
    <source>
        <dbReference type="Proteomes" id="UP000034883"/>
    </source>
</evidence>
<evidence type="ECO:0000256" key="6">
    <source>
        <dbReference type="ARBA" id="ARBA00023136"/>
    </source>
</evidence>
<feature type="transmembrane region" description="Helical" evidence="11">
    <location>
        <begin position="300"/>
        <end position="321"/>
    </location>
</feature>
<keyword evidence="14" id="KW-1185">Reference proteome</keyword>
<dbReference type="KEGG" id="samy:DB32_002507"/>
<dbReference type="PRINTS" id="PR00762">
    <property type="entry name" value="CLCHANNEL"/>
</dbReference>
<feature type="transmembrane region" description="Helical" evidence="11">
    <location>
        <begin position="154"/>
        <end position="179"/>
    </location>
</feature>
<evidence type="ECO:0000259" key="12">
    <source>
        <dbReference type="PROSITE" id="PS51371"/>
    </source>
</evidence>
<organism evidence="13 14">
    <name type="scientific">Sandaracinus amylolyticus</name>
    <dbReference type="NCBI Taxonomy" id="927083"/>
    <lineage>
        <taxon>Bacteria</taxon>
        <taxon>Pseudomonadati</taxon>
        <taxon>Myxococcota</taxon>
        <taxon>Polyangia</taxon>
        <taxon>Polyangiales</taxon>
        <taxon>Sandaracinaceae</taxon>
        <taxon>Sandaracinus</taxon>
    </lineage>
</organism>
<feature type="transmembrane region" description="Helical" evidence="11">
    <location>
        <begin position="185"/>
        <end position="207"/>
    </location>
</feature>
<evidence type="ECO:0000256" key="9">
    <source>
        <dbReference type="ARBA" id="ARBA00023303"/>
    </source>
</evidence>
<feature type="transmembrane region" description="Helical" evidence="11">
    <location>
        <begin position="364"/>
        <end position="387"/>
    </location>
</feature>
<dbReference type="PANTHER" id="PTHR43427:SF6">
    <property type="entry name" value="CHLORIDE CHANNEL PROTEIN CLC-E"/>
    <property type="match status" value="1"/>
</dbReference>
<dbReference type="SUPFAM" id="SSF54631">
    <property type="entry name" value="CBS-domain pair"/>
    <property type="match status" value="1"/>
</dbReference>
<evidence type="ECO:0000256" key="8">
    <source>
        <dbReference type="ARBA" id="ARBA00023214"/>
    </source>
</evidence>
<evidence type="ECO:0000256" key="1">
    <source>
        <dbReference type="ARBA" id="ARBA00004141"/>
    </source>
</evidence>